<reference evidence="10 11" key="1">
    <citation type="submission" date="2015-03" db="EMBL/GenBank/DDBJ databases">
        <title>Genomics and transcriptomics of the oil-accumulating basidiomycete yeast T. oleaginosus allow insights into substrate utilization and the diverse evolutionary trajectories of mating systems in fungi.</title>
        <authorList>
            <consortium name="DOE Joint Genome Institute"/>
            <person name="Kourist R."/>
            <person name="Kracht O."/>
            <person name="Bracharz F."/>
            <person name="Lipzen A."/>
            <person name="Nolan M."/>
            <person name="Ohm R."/>
            <person name="Grigoriev I."/>
            <person name="Sun S."/>
            <person name="Heitman J."/>
            <person name="Bruck T."/>
            <person name="Nowrousian M."/>
        </authorList>
    </citation>
    <scope>NUCLEOTIDE SEQUENCE [LARGE SCALE GENOMIC DNA]</scope>
    <source>
        <strain evidence="10 11">IBC0246</strain>
    </source>
</reference>
<dbReference type="InterPro" id="IPR017141">
    <property type="entry name" value="Pept_M20_carboxypep"/>
</dbReference>
<feature type="binding site" evidence="7">
    <location>
        <position position="322"/>
    </location>
    <ligand>
        <name>Zn(2+)</name>
        <dbReference type="ChEBI" id="CHEBI:29105"/>
        <label>2</label>
    </ligand>
</feature>
<keyword evidence="8" id="KW-1133">Transmembrane helix</keyword>
<name>A0A0J0XT35_9TREE</name>
<keyword evidence="5 7" id="KW-0862">Zinc</keyword>
<dbReference type="GO" id="GO:0004181">
    <property type="term" value="F:metallocarboxypeptidase activity"/>
    <property type="evidence" value="ECO:0007669"/>
    <property type="project" value="InterPro"/>
</dbReference>
<dbReference type="Proteomes" id="UP000053611">
    <property type="component" value="Unassembled WGS sequence"/>
</dbReference>
<feature type="binding site" evidence="7">
    <location>
        <position position="259"/>
    </location>
    <ligand>
        <name>Zn(2+)</name>
        <dbReference type="ChEBI" id="CHEBI:29105"/>
        <label>2</label>
    </ligand>
</feature>
<keyword evidence="8" id="KW-0812">Transmembrane</keyword>
<keyword evidence="11" id="KW-1185">Reference proteome</keyword>
<dbReference type="CDD" id="cd05674">
    <property type="entry name" value="M20_yscS"/>
    <property type="match status" value="1"/>
</dbReference>
<dbReference type="GO" id="GO:0043605">
    <property type="term" value="P:amide catabolic process"/>
    <property type="evidence" value="ECO:0007669"/>
    <property type="project" value="UniProtKB-ARBA"/>
</dbReference>
<evidence type="ECO:0000259" key="9">
    <source>
        <dbReference type="Pfam" id="PF07687"/>
    </source>
</evidence>
<proteinExistence type="inferred from homology"/>
<protein>
    <submittedName>
        <fullName evidence="10">Putative Gly-X carboxypeptidase</fullName>
    </submittedName>
</protein>
<feature type="binding site" evidence="7">
    <location>
        <position position="294"/>
    </location>
    <ligand>
        <name>Zn(2+)</name>
        <dbReference type="ChEBI" id="CHEBI:29105"/>
        <label>1</label>
    </ligand>
</feature>
<dbReference type="GO" id="GO:1990845">
    <property type="term" value="P:adaptive thermogenesis"/>
    <property type="evidence" value="ECO:0007669"/>
    <property type="project" value="UniProtKB-ARBA"/>
</dbReference>
<dbReference type="FunFam" id="1.10.150.900:FF:000003">
    <property type="entry name" value="N-fatty-acyl-amino acid synthase/hydrolase PM20D1"/>
    <property type="match status" value="1"/>
</dbReference>
<organism evidence="10 11">
    <name type="scientific">Cutaneotrichosporon oleaginosum</name>
    <dbReference type="NCBI Taxonomy" id="879819"/>
    <lineage>
        <taxon>Eukaryota</taxon>
        <taxon>Fungi</taxon>
        <taxon>Dikarya</taxon>
        <taxon>Basidiomycota</taxon>
        <taxon>Agaricomycotina</taxon>
        <taxon>Tremellomycetes</taxon>
        <taxon>Trichosporonales</taxon>
        <taxon>Trichosporonaceae</taxon>
        <taxon>Cutaneotrichosporon</taxon>
    </lineage>
</organism>
<dbReference type="Pfam" id="PF07687">
    <property type="entry name" value="M20_dimer"/>
    <property type="match status" value="1"/>
</dbReference>
<evidence type="ECO:0000256" key="6">
    <source>
        <dbReference type="PIRSR" id="PIRSR037217-1"/>
    </source>
</evidence>
<evidence type="ECO:0000256" key="4">
    <source>
        <dbReference type="ARBA" id="ARBA00022801"/>
    </source>
</evidence>
<feature type="transmembrane region" description="Helical" evidence="8">
    <location>
        <begin position="27"/>
        <end position="49"/>
    </location>
</feature>
<keyword evidence="10" id="KW-0121">Carboxypeptidase</keyword>
<feature type="binding site" evidence="7">
    <location>
        <position position="216"/>
    </location>
    <ligand>
        <name>Zn(2+)</name>
        <dbReference type="ChEBI" id="CHEBI:29105"/>
        <label>2</label>
    </ligand>
</feature>
<feature type="active site" description="Proton acceptor" evidence="6">
    <location>
        <position position="293"/>
    </location>
</feature>
<dbReference type="GeneID" id="28983092"/>
<keyword evidence="4" id="KW-0378">Hydrolase</keyword>
<dbReference type="Pfam" id="PF01546">
    <property type="entry name" value="Peptidase_M20"/>
    <property type="match status" value="1"/>
</dbReference>
<feature type="domain" description="Peptidase M20 dimerisation" evidence="9">
    <location>
        <begin position="342"/>
        <end position="488"/>
    </location>
</feature>
<evidence type="ECO:0000256" key="8">
    <source>
        <dbReference type="SAM" id="Phobius"/>
    </source>
</evidence>
<feature type="binding site" evidence="7">
    <location>
        <position position="592"/>
    </location>
    <ligand>
        <name>Zn(2+)</name>
        <dbReference type="ChEBI" id="CHEBI:29105"/>
        <label>1</label>
    </ligand>
</feature>
<dbReference type="GO" id="GO:0006629">
    <property type="term" value="P:lipid metabolic process"/>
    <property type="evidence" value="ECO:0007669"/>
    <property type="project" value="UniProtKB-ARBA"/>
</dbReference>
<evidence type="ECO:0000256" key="7">
    <source>
        <dbReference type="PIRSR" id="PIRSR037217-2"/>
    </source>
</evidence>
<dbReference type="OrthoDB" id="3064516at2759"/>
<evidence type="ECO:0000313" key="10">
    <source>
        <dbReference type="EMBL" id="KLT44241.1"/>
    </source>
</evidence>
<dbReference type="SUPFAM" id="SSF53187">
    <property type="entry name" value="Zn-dependent exopeptidases"/>
    <property type="match status" value="1"/>
</dbReference>
<dbReference type="AlphaFoldDB" id="A0A0J0XT35"/>
<dbReference type="InterPro" id="IPR011650">
    <property type="entry name" value="Peptidase_M20_dimer"/>
</dbReference>
<dbReference type="InterPro" id="IPR047177">
    <property type="entry name" value="Pept_M20A"/>
</dbReference>
<dbReference type="InterPro" id="IPR036264">
    <property type="entry name" value="Bact_exopeptidase_dim_dom"/>
</dbReference>
<dbReference type="PIRSF" id="PIRSF037217">
    <property type="entry name" value="Carboxypeptidase_S"/>
    <property type="match status" value="1"/>
</dbReference>
<evidence type="ECO:0000256" key="1">
    <source>
        <dbReference type="ARBA" id="ARBA00006247"/>
    </source>
</evidence>
<dbReference type="GO" id="GO:0006520">
    <property type="term" value="P:amino acid metabolic process"/>
    <property type="evidence" value="ECO:0007669"/>
    <property type="project" value="UniProtKB-ARBA"/>
</dbReference>
<accession>A0A0J0XT35</accession>
<evidence type="ECO:0000256" key="2">
    <source>
        <dbReference type="ARBA" id="ARBA00022670"/>
    </source>
</evidence>
<dbReference type="GO" id="GO:0051603">
    <property type="term" value="P:proteolysis involved in protein catabolic process"/>
    <property type="evidence" value="ECO:0007669"/>
    <property type="project" value="TreeGrafter"/>
</dbReference>
<dbReference type="RefSeq" id="XP_018280732.1">
    <property type="nucleotide sequence ID" value="XM_018422489.1"/>
</dbReference>
<dbReference type="GO" id="GO:0043604">
    <property type="term" value="P:amide biosynthetic process"/>
    <property type="evidence" value="ECO:0007669"/>
    <property type="project" value="UniProtKB-ARBA"/>
</dbReference>
<dbReference type="FunFam" id="3.40.630.10:FF:000027">
    <property type="entry name" value="N-fatty-acyl-amino acid synthase/hydrolase PM20D1"/>
    <property type="match status" value="1"/>
</dbReference>
<dbReference type="InterPro" id="IPR002933">
    <property type="entry name" value="Peptidase_M20"/>
</dbReference>
<comment type="similarity">
    <text evidence="1">Belongs to the peptidase M20A family.</text>
</comment>
<evidence type="ECO:0000256" key="3">
    <source>
        <dbReference type="ARBA" id="ARBA00022723"/>
    </source>
</evidence>
<keyword evidence="2" id="KW-0645">Protease</keyword>
<dbReference type="PANTHER" id="PTHR45962:SF1">
    <property type="entry name" value="N-FATTY-ACYL-AMINO ACID SYNTHASE_HYDROLASE PM20D1"/>
    <property type="match status" value="1"/>
</dbReference>
<dbReference type="EMBL" id="KQ087188">
    <property type="protein sequence ID" value="KLT44241.1"/>
    <property type="molecule type" value="Genomic_DNA"/>
</dbReference>
<feature type="binding site" evidence="7">
    <location>
        <position position="259"/>
    </location>
    <ligand>
        <name>Zn(2+)</name>
        <dbReference type="ChEBI" id="CHEBI:29105"/>
        <label>1</label>
    </ligand>
</feature>
<sequence length="622" mass="68199">MKGEYIPLPTSELERDEVVQPRTVWKWALPFLALFAVVAVIAATSPMGCRKDGGVKSLKVPGYAHLLGGEIDNFDVDDDDYRPHHHGHKQHGHKSSAIEYTSATLAAALKEAACPAQPKPLNVGPEWNPEEDEEFARKAAERLSKAVQINTVSTDDLPADPTDPRFDGHYKFAEYLESEYPSIYEHLEHEIINTHGHLFTWKGANENLKPIFLMAHVDTVPVNPETEDQWTFPPWSGEISHDATPETPGTWIWGRGSSDCKNSLVGILHSVEKLVGEGFTPGRTVLIGYGFDEEIGGARGALKIKEVVEDRYGADGIAFIIDEGFSGVAEDYGVKVASLGMAEKGSVSVKLTIDTPGGHSSVPPVHTGIGYLARFLSALENHPYEPEMKAQSPYLKYMSCLAEHAPKFPKSVARRVKNPKKWPKLAKDLAKSDRVLNSFLSTTTAIDLIKGGVKVNALPEKVEATVNHRISFVSSVNATLQHYVDLLTPLADTYGFSSTIFGADHGKKGSKHLTAEIVGNEHKHGLEPAPITPGDSDAFAFIAGTVKAVFGEKTVVAPTGMFANTDTARTWSLTKHIYRWTPSDLKEAAGIHTVNERISLHGHLTTTAFYYKLLRNTEGWEK</sequence>
<dbReference type="GO" id="GO:0016810">
    <property type="term" value="F:hydrolase activity, acting on carbon-nitrogen (but not peptide) bonds"/>
    <property type="evidence" value="ECO:0007669"/>
    <property type="project" value="UniProtKB-ARBA"/>
</dbReference>
<keyword evidence="3 7" id="KW-0479">Metal-binding</keyword>
<dbReference type="GO" id="GO:0046872">
    <property type="term" value="F:metal ion binding"/>
    <property type="evidence" value="ECO:0007669"/>
    <property type="project" value="UniProtKB-KW"/>
</dbReference>
<evidence type="ECO:0000313" key="11">
    <source>
        <dbReference type="Proteomes" id="UP000053611"/>
    </source>
</evidence>
<feature type="active site" evidence="6">
    <location>
        <position position="218"/>
    </location>
</feature>
<dbReference type="Gene3D" id="3.40.630.10">
    <property type="entry name" value="Zn peptidases"/>
    <property type="match status" value="1"/>
</dbReference>
<dbReference type="SUPFAM" id="SSF55031">
    <property type="entry name" value="Bacterial exopeptidase dimerisation domain"/>
    <property type="match status" value="1"/>
</dbReference>
<dbReference type="Gene3D" id="3.30.70.360">
    <property type="match status" value="1"/>
</dbReference>
<dbReference type="GO" id="GO:0005576">
    <property type="term" value="C:extracellular region"/>
    <property type="evidence" value="ECO:0007669"/>
    <property type="project" value="UniProtKB-ARBA"/>
</dbReference>
<dbReference type="GO" id="GO:0000328">
    <property type="term" value="C:fungal-type vacuole lumen"/>
    <property type="evidence" value="ECO:0007669"/>
    <property type="project" value="TreeGrafter"/>
</dbReference>
<keyword evidence="8" id="KW-0472">Membrane</keyword>
<evidence type="ECO:0000256" key="5">
    <source>
        <dbReference type="ARBA" id="ARBA00022833"/>
    </source>
</evidence>
<dbReference type="PANTHER" id="PTHR45962">
    <property type="entry name" value="N-FATTY-ACYL-AMINO ACID SYNTHASE/HYDROLASE PM20D1"/>
    <property type="match status" value="1"/>
</dbReference>
<dbReference type="STRING" id="879819.A0A0J0XT35"/>
<gene>
    <name evidence="10" type="ORF">CC85DRAFT_283758</name>
</gene>